<feature type="transmembrane region" description="Helical" evidence="2">
    <location>
        <begin position="37"/>
        <end position="60"/>
    </location>
</feature>
<evidence type="ECO:0000256" key="2">
    <source>
        <dbReference type="SAM" id="Phobius"/>
    </source>
</evidence>
<dbReference type="EMBL" id="SLWM01000036">
    <property type="protein sequence ID" value="TCO10080.1"/>
    <property type="molecule type" value="Genomic_DNA"/>
</dbReference>
<evidence type="ECO:0000313" key="4">
    <source>
        <dbReference type="Proteomes" id="UP000295818"/>
    </source>
</evidence>
<reference evidence="3 4" key="1">
    <citation type="journal article" date="2015" name="Stand. Genomic Sci.">
        <title>Genomic Encyclopedia of Bacterial and Archaeal Type Strains, Phase III: the genomes of soil and plant-associated and newly described type strains.</title>
        <authorList>
            <person name="Whitman W.B."/>
            <person name="Woyke T."/>
            <person name="Klenk H.P."/>
            <person name="Zhou Y."/>
            <person name="Lilburn T.G."/>
            <person name="Beck B.J."/>
            <person name="De Vos P."/>
            <person name="Vandamme P."/>
            <person name="Eisen J.A."/>
            <person name="Garrity G."/>
            <person name="Hugenholtz P."/>
            <person name="Kyrpides N.C."/>
        </authorList>
    </citation>
    <scope>NUCLEOTIDE SEQUENCE [LARGE SCALE GENOMIC DNA]</scope>
    <source>
        <strain evidence="3 4">VKM Ac-2538</strain>
    </source>
</reference>
<protein>
    <submittedName>
        <fullName evidence="3">Uncharacterized protein</fullName>
    </submittedName>
</protein>
<accession>A0ABY2B7L5</accession>
<gene>
    <name evidence="3" type="ORF">EV644_1362</name>
</gene>
<dbReference type="Proteomes" id="UP000295818">
    <property type="component" value="Unassembled WGS sequence"/>
</dbReference>
<feature type="transmembrane region" description="Helical" evidence="2">
    <location>
        <begin position="12"/>
        <end position="30"/>
    </location>
</feature>
<feature type="region of interest" description="Disordered" evidence="1">
    <location>
        <begin position="102"/>
        <end position="129"/>
    </location>
</feature>
<proteinExistence type="predicted"/>
<dbReference type="RefSeq" id="WP_241999402.1">
    <property type="nucleotide sequence ID" value="NZ_SLWM01000036.1"/>
</dbReference>
<organism evidence="3 4">
    <name type="scientific">Kribbella orskensis</name>
    <dbReference type="NCBI Taxonomy" id="2512216"/>
    <lineage>
        <taxon>Bacteria</taxon>
        <taxon>Bacillati</taxon>
        <taxon>Actinomycetota</taxon>
        <taxon>Actinomycetes</taxon>
        <taxon>Propionibacteriales</taxon>
        <taxon>Kribbellaceae</taxon>
        <taxon>Kribbella</taxon>
    </lineage>
</organism>
<sequence>MWDYGTQSPKYLSAAIGITVTPALFALMVSHGITRRMFAVAAGIFLVGAAVCTALIWVLAYQVEHVIYDWAGLTQTLANPHLGSVSGRVSRCCRSACCRLPPRSSGWSPSGSLTPPHASASPDSHVNCL</sequence>
<keyword evidence="2" id="KW-0812">Transmembrane</keyword>
<name>A0ABY2B7L5_9ACTN</name>
<keyword evidence="4" id="KW-1185">Reference proteome</keyword>
<keyword evidence="2" id="KW-0472">Membrane</keyword>
<keyword evidence="2" id="KW-1133">Transmembrane helix</keyword>
<comment type="caution">
    <text evidence="3">The sequence shown here is derived from an EMBL/GenBank/DDBJ whole genome shotgun (WGS) entry which is preliminary data.</text>
</comment>
<feature type="compositionally biased region" description="Low complexity" evidence="1">
    <location>
        <begin position="102"/>
        <end position="116"/>
    </location>
</feature>
<evidence type="ECO:0000256" key="1">
    <source>
        <dbReference type="SAM" id="MobiDB-lite"/>
    </source>
</evidence>
<evidence type="ECO:0000313" key="3">
    <source>
        <dbReference type="EMBL" id="TCO10080.1"/>
    </source>
</evidence>